<dbReference type="AlphaFoldDB" id="A0A2L2STG7"/>
<keyword evidence="2" id="KW-1185">Reference proteome</keyword>
<accession>A0A2L2STG7</accession>
<name>A0A2L2STG7_9HYPO</name>
<organism evidence="1 2">
    <name type="scientific">Fusarium venenatum</name>
    <dbReference type="NCBI Taxonomy" id="56646"/>
    <lineage>
        <taxon>Eukaryota</taxon>
        <taxon>Fungi</taxon>
        <taxon>Dikarya</taxon>
        <taxon>Ascomycota</taxon>
        <taxon>Pezizomycotina</taxon>
        <taxon>Sordariomycetes</taxon>
        <taxon>Hypocreomycetidae</taxon>
        <taxon>Hypocreales</taxon>
        <taxon>Nectriaceae</taxon>
        <taxon>Fusarium</taxon>
    </lineage>
</organism>
<dbReference type="Proteomes" id="UP000245910">
    <property type="component" value="Chromosome IIII"/>
</dbReference>
<evidence type="ECO:0000313" key="2">
    <source>
        <dbReference type="Proteomes" id="UP000245910"/>
    </source>
</evidence>
<dbReference type="EMBL" id="LN649232">
    <property type="protein sequence ID" value="CEI38725.1"/>
    <property type="molecule type" value="Genomic_DNA"/>
</dbReference>
<proteinExistence type="predicted"/>
<protein>
    <submittedName>
        <fullName evidence="1">Uncharacterized protein</fullName>
    </submittedName>
</protein>
<sequence length="79" mass="8185">MAQASPTSERIHELDPVSDLILNQGGVAGGKCQENVETLAIAACLLARRVAESGAVSSEHNAEAMLPQMFCVPTAYGGT</sequence>
<reference evidence="2" key="1">
    <citation type="submission" date="2014-10" db="EMBL/GenBank/DDBJ databases">
        <authorList>
            <person name="King R."/>
        </authorList>
    </citation>
    <scope>NUCLEOTIDE SEQUENCE [LARGE SCALE GENOMIC DNA]</scope>
    <source>
        <strain evidence="2">A3/5</strain>
    </source>
</reference>
<evidence type="ECO:0000313" key="1">
    <source>
        <dbReference type="EMBL" id="CEI38725.1"/>
    </source>
</evidence>